<keyword evidence="3" id="KW-1185">Reference proteome</keyword>
<dbReference type="InterPro" id="IPR052523">
    <property type="entry name" value="Trichothecene_AcTrans"/>
</dbReference>
<evidence type="ECO:0000313" key="3">
    <source>
        <dbReference type="Proteomes" id="UP000578686"/>
    </source>
</evidence>
<reference evidence="2 3" key="1">
    <citation type="submission" date="2020-03" db="EMBL/GenBank/DDBJ databases">
        <title>Draft genome of Streptomyces sp. ventii, isolated from the Axial Seamount in the Pacific Ocean, and resequencing of the two type strains Streptomyces lonarensis strain NCL 716 and Streptomyces bohaiensis strain 11A07.</title>
        <authorList>
            <person name="Loughran R.M."/>
            <person name="Pfannmuller K.M."/>
            <person name="Wasson B.J."/>
            <person name="Deadmond M.C."/>
            <person name="Paddock B.E."/>
            <person name="Koyack M.J."/>
            <person name="Gallegos D.A."/>
            <person name="Mitchell E.A."/>
            <person name="Ushijima B."/>
            <person name="Saw J.H."/>
            <person name="Mcphail K.L."/>
            <person name="Videau P."/>
        </authorList>
    </citation>
    <scope>NUCLEOTIDE SEQUENCE [LARGE SCALE GENOMIC DNA]</scope>
    <source>
        <strain evidence="2 3">NCL716</strain>
    </source>
</reference>
<dbReference type="Pfam" id="PF00583">
    <property type="entry name" value="Acetyltransf_1"/>
    <property type="match status" value="1"/>
</dbReference>
<dbReference type="SUPFAM" id="SSF55729">
    <property type="entry name" value="Acyl-CoA N-acyltransferases (Nat)"/>
    <property type="match status" value="1"/>
</dbReference>
<keyword evidence="2" id="KW-0808">Transferase</keyword>
<name>A0A7X6HYE6_9ACTN</name>
<feature type="domain" description="N-acetyltransferase" evidence="1">
    <location>
        <begin position="2"/>
        <end position="200"/>
    </location>
</feature>
<evidence type="ECO:0000259" key="1">
    <source>
        <dbReference type="PROSITE" id="PS51186"/>
    </source>
</evidence>
<dbReference type="Gene3D" id="3.40.630.30">
    <property type="match status" value="1"/>
</dbReference>
<dbReference type="InterPro" id="IPR016181">
    <property type="entry name" value="Acyl_CoA_acyltransferase"/>
</dbReference>
<evidence type="ECO:0000313" key="2">
    <source>
        <dbReference type="EMBL" id="NJQ05325.1"/>
    </source>
</evidence>
<accession>A0A7X6HYE6</accession>
<comment type="caution">
    <text evidence="2">The sequence shown here is derived from an EMBL/GenBank/DDBJ whole genome shotgun (WGS) entry which is preliminary data.</text>
</comment>
<dbReference type="AlphaFoldDB" id="A0A7X6HYE6"/>
<sequence length="200" mass="20674">MVRIETATADDTEEAAAVLAEAFAADPVIARFVPPTASRREQRLRGMFRGAVRAAGPANVDIARDDAGGGEILGVAVWRAPEGGAGPVGALAALGSALAALGPRGVLLLGRYNRALRPHVPEEPHWHLEDIGTRAAARGLGVGRALLTHRLAIVDDSGRPAVLEATTPASRRLYERFGFAAAAEPDSGPLSGAAVMVRPA</sequence>
<gene>
    <name evidence="2" type="ORF">HCN56_06980</name>
</gene>
<dbReference type="PANTHER" id="PTHR42791">
    <property type="entry name" value="GNAT FAMILY ACETYLTRANSFERASE"/>
    <property type="match status" value="1"/>
</dbReference>
<organism evidence="2 3">
    <name type="scientific">Streptomyces lonarensis</name>
    <dbReference type="NCBI Taxonomy" id="700599"/>
    <lineage>
        <taxon>Bacteria</taxon>
        <taxon>Bacillati</taxon>
        <taxon>Actinomycetota</taxon>
        <taxon>Actinomycetes</taxon>
        <taxon>Kitasatosporales</taxon>
        <taxon>Streptomycetaceae</taxon>
        <taxon>Streptomyces</taxon>
    </lineage>
</organism>
<proteinExistence type="predicted"/>
<dbReference type="CDD" id="cd04301">
    <property type="entry name" value="NAT_SF"/>
    <property type="match status" value="1"/>
</dbReference>
<dbReference type="EMBL" id="JAAVJD010000033">
    <property type="protein sequence ID" value="NJQ05325.1"/>
    <property type="molecule type" value="Genomic_DNA"/>
</dbReference>
<dbReference type="GO" id="GO:0016747">
    <property type="term" value="F:acyltransferase activity, transferring groups other than amino-acyl groups"/>
    <property type="evidence" value="ECO:0007669"/>
    <property type="project" value="InterPro"/>
</dbReference>
<protein>
    <submittedName>
        <fullName evidence="2">GNAT family N-acetyltransferase</fullName>
    </submittedName>
</protein>
<dbReference type="RefSeq" id="WP_167968613.1">
    <property type="nucleotide sequence ID" value="NZ_BHZG01000199.1"/>
</dbReference>
<dbReference type="PROSITE" id="PS51186">
    <property type="entry name" value="GNAT"/>
    <property type="match status" value="1"/>
</dbReference>
<dbReference type="Proteomes" id="UP000578686">
    <property type="component" value="Unassembled WGS sequence"/>
</dbReference>
<dbReference type="InterPro" id="IPR000182">
    <property type="entry name" value="GNAT_dom"/>
</dbReference>
<dbReference type="PANTHER" id="PTHR42791:SF1">
    <property type="entry name" value="N-ACETYLTRANSFERASE DOMAIN-CONTAINING PROTEIN"/>
    <property type="match status" value="1"/>
</dbReference>